<dbReference type="EMBL" id="QCYY01000946">
    <property type="protein sequence ID" value="ROT81619.1"/>
    <property type="molecule type" value="Genomic_DNA"/>
</dbReference>
<feature type="compositionally biased region" description="Low complexity" evidence="1">
    <location>
        <begin position="259"/>
        <end position="272"/>
    </location>
</feature>
<organism evidence="2 3">
    <name type="scientific">Penaeus vannamei</name>
    <name type="common">Whiteleg shrimp</name>
    <name type="synonym">Litopenaeus vannamei</name>
    <dbReference type="NCBI Taxonomy" id="6689"/>
    <lineage>
        <taxon>Eukaryota</taxon>
        <taxon>Metazoa</taxon>
        <taxon>Ecdysozoa</taxon>
        <taxon>Arthropoda</taxon>
        <taxon>Crustacea</taxon>
        <taxon>Multicrustacea</taxon>
        <taxon>Malacostraca</taxon>
        <taxon>Eumalacostraca</taxon>
        <taxon>Eucarida</taxon>
        <taxon>Decapoda</taxon>
        <taxon>Dendrobranchiata</taxon>
        <taxon>Penaeoidea</taxon>
        <taxon>Penaeidae</taxon>
        <taxon>Penaeus</taxon>
    </lineage>
</organism>
<evidence type="ECO:0000256" key="1">
    <source>
        <dbReference type="SAM" id="MobiDB-lite"/>
    </source>
</evidence>
<evidence type="ECO:0000313" key="2">
    <source>
        <dbReference type="EMBL" id="ROT81619.1"/>
    </source>
</evidence>
<protein>
    <submittedName>
        <fullName evidence="2">Uncharacterized protein</fullName>
    </submittedName>
</protein>
<sequence length="383" mass="42392">MSYPFHSSTRIIQSSMAYIYHPTRHPASSTTSSKLTVWLTRAESSPSHSIYHSIYHPFRILILKTPGDFIHHTTNPSLYLHVHQPSKHSSSSFSSLLTDLNKLSIHPLNHRLLLFENHRRHQSNYFSSSSSTPNYPSTHSTTVSFSKITTHPTLFLPPPPPRLTIHPPTQLLSLLLQPSSNRLEQTIHPPLNHSTLNKPSSTHLTTVPPSRKSPDTNPTLFSNHLSTHSPSSSPLTAHRNDPVSTLPSSALTIYPPTQPTLLLLQPPNSNNHPRPPTTTRRHPSNHFSCPPSTTPPNHPPSSSNPPLTALNKPSIHPLNHPPPLQPSPNSLEQTIHPPINTHHLHQPIHPLNTDTNPTLFSPSSAPNHPSIHSTTLPPPPTIP</sequence>
<dbReference type="Proteomes" id="UP000283509">
    <property type="component" value="Unassembled WGS sequence"/>
</dbReference>
<feature type="compositionally biased region" description="Polar residues" evidence="1">
    <location>
        <begin position="352"/>
        <end position="375"/>
    </location>
</feature>
<feature type="compositionally biased region" description="Polar residues" evidence="1">
    <location>
        <begin position="242"/>
        <end position="251"/>
    </location>
</feature>
<evidence type="ECO:0000313" key="3">
    <source>
        <dbReference type="Proteomes" id="UP000283509"/>
    </source>
</evidence>
<feature type="compositionally biased region" description="Pro residues" evidence="1">
    <location>
        <begin position="292"/>
        <end position="303"/>
    </location>
</feature>
<name>A0A3R7SYK0_PENVA</name>
<accession>A0A3R7SYK0</accession>
<feature type="compositionally biased region" description="Low complexity" evidence="1">
    <location>
        <begin position="224"/>
        <end position="236"/>
    </location>
</feature>
<comment type="caution">
    <text evidence="2">The sequence shown here is derived from an EMBL/GenBank/DDBJ whole genome shotgun (WGS) entry which is preliminary data.</text>
</comment>
<dbReference type="AlphaFoldDB" id="A0A3R7SYK0"/>
<feature type="region of interest" description="Disordered" evidence="1">
    <location>
        <begin position="185"/>
        <end position="383"/>
    </location>
</feature>
<proteinExistence type="predicted"/>
<keyword evidence="3" id="KW-1185">Reference proteome</keyword>
<gene>
    <name evidence="2" type="ORF">C7M84_025221</name>
</gene>
<reference evidence="2 3" key="2">
    <citation type="submission" date="2019-01" db="EMBL/GenBank/DDBJ databases">
        <title>The decoding of complex shrimp genome reveals the adaptation for benthos swimmer, frequently molting mechanism and breeding impact on genome.</title>
        <authorList>
            <person name="Sun Y."/>
            <person name="Gao Y."/>
            <person name="Yu Y."/>
        </authorList>
    </citation>
    <scope>NUCLEOTIDE SEQUENCE [LARGE SCALE GENOMIC DNA]</scope>
    <source>
        <tissue evidence="2">Muscle</tissue>
    </source>
</reference>
<feature type="compositionally biased region" description="Polar residues" evidence="1">
    <location>
        <begin position="192"/>
        <end position="208"/>
    </location>
</feature>
<reference evidence="2 3" key="1">
    <citation type="submission" date="2018-04" db="EMBL/GenBank/DDBJ databases">
        <authorList>
            <person name="Zhang X."/>
            <person name="Yuan J."/>
            <person name="Li F."/>
            <person name="Xiang J."/>
        </authorList>
    </citation>
    <scope>NUCLEOTIDE SEQUENCE [LARGE SCALE GENOMIC DNA]</scope>
    <source>
        <tissue evidence="2">Muscle</tissue>
    </source>
</reference>